<gene>
    <name evidence="2" type="ORF">F3Y22_tig00110610pilonHSYRG00044</name>
</gene>
<dbReference type="InterPro" id="IPR038980">
    <property type="entry name" value="ATM_plant"/>
</dbReference>
<evidence type="ECO:0000259" key="1">
    <source>
        <dbReference type="Pfam" id="PF13966"/>
    </source>
</evidence>
<proteinExistence type="predicted"/>
<dbReference type="PANTHER" id="PTHR37079">
    <property type="entry name" value="SERINE/THREONINE-PROTEIN KINASE ATM"/>
    <property type="match status" value="1"/>
</dbReference>
<dbReference type="Pfam" id="PF13966">
    <property type="entry name" value="zf-RVT"/>
    <property type="match status" value="1"/>
</dbReference>
<protein>
    <recommendedName>
        <fullName evidence="1">Reverse transcriptase zinc-binding domain-containing protein</fullName>
    </recommendedName>
</protein>
<dbReference type="InterPro" id="IPR026960">
    <property type="entry name" value="RVT-Znf"/>
</dbReference>
<sequence length="361" mass="41345">MKSSYKTYGPIILQALSINAPKVVECLGSDGHKYKQLAKSGKDDLRQDAVVPFTPSTGVLEWVDGTLLLGEYLKGRQVKKKTFVILFLFDDRKKTSAKPSRQFVRTSGLNFGLPVMHYFFLERFLQPADWFEKRLAYTRSVAATSMLTESASSSYSFKRLLKLKTEALPIFNAGVMNSKGIWEEIRVKRDKVPCHKLIWFPLHILKFSIITWLAILDRLPTRERLIRMGITTVGSCVLCNDALESRNHLFADCAMAASLWKEILNLTHLAKYPMSWDNMLAWASTTWKGKSLLTSIMKIAWCAFIYIVWEERNKRLFQGRVRTVGDMLSSIKETVGTQPRNRDLNRLDNVNTFLCNKWGIG</sequence>
<accession>A0A6A3A3B5</accession>
<dbReference type="InterPro" id="IPR011009">
    <property type="entry name" value="Kinase-like_dom_sf"/>
</dbReference>
<dbReference type="GO" id="GO:0004674">
    <property type="term" value="F:protein serine/threonine kinase activity"/>
    <property type="evidence" value="ECO:0007669"/>
    <property type="project" value="InterPro"/>
</dbReference>
<organism evidence="2 3">
    <name type="scientific">Hibiscus syriacus</name>
    <name type="common">Rose of Sharon</name>
    <dbReference type="NCBI Taxonomy" id="106335"/>
    <lineage>
        <taxon>Eukaryota</taxon>
        <taxon>Viridiplantae</taxon>
        <taxon>Streptophyta</taxon>
        <taxon>Embryophyta</taxon>
        <taxon>Tracheophyta</taxon>
        <taxon>Spermatophyta</taxon>
        <taxon>Magnoliopsida</taxon>
        <taxon>eudicotyledons</taxon>
        <taxon>Gunneridae</taxon>
        <taxon>Pentapetalae</taxon>
        <taxon>rosids</taxon>
        <taxon>malvids</taxon>
        <taxon>Malvales</taxon>
        <taxon>Malvaceae</taxon>
        <taxon>Malvoideae</taxon>
        <taxon>Hibiscus</taxon>
    </lineage>
</organism>
<feature type="domain" description="Reverse transcriptase zinc-binding" evidence="1">
    <location>
        <begin position="178"/>
        <end position="260"/>
    </location>
</feature>
<evidence type="ECO:0000313" key="3">
    <source>
        <dbReference type="Proteomes" id="UP000436088"/>
    </source>
</evidence>
<dbReference type="Proteomes" id="UP000436088">
    <property type="component" value="Unassembled WGS sequence"/>
</dbReference>
<dbReference type="SUPFAM" id="SSF56112">
    <property type="entry name" value="Protein kinase-like (PK-like)"/>
    <property type="match status" value="1"/>
</dbReference>
<keyword evidence="3" id="KW-1185">Reference proteome</keyword>
<name>A0A6A3A3B5_HIBSY</name>
<dbReference type="GO" id="GO:0006974">
    <property type="term" value="P:DNA damage response"/>
    <property type="evidence" value="ECO:0007669"/>
    <property type="project" value="InterPro"/>
</dbReference>
<dbReference type="PANTHER" id="PTHR37079:SF4">
    <property type="entry name" value="SERINE_THREONINE-PROTEIN KINASE ATM"/>
    <property type="match status" value="1"/>
</dbReference>
<comment type="caution">
    <text evidence="2">The sequence shown here is derived from an EMBL/GenBank/DDBJ whole genome shotgun (WGS) entry which is preliminary data.</text>
</comment>
<dbReference type="EMBL" id="VEPZ02001049">
    <property type="protein sequence ID" value="KAE8697669.1"/>
    <property type="molecule type" value="Genomic_DNA"/>
</dbReference>
<reference evidence="2" key="1">
    <citation type="submission" date="2019-09" db="EMBL/GenBank/DDBJ databases">
        <title>Draft genome information of white flower Hibiscus syriacus.</title>
        <authorList>
            <person name="Kim Y.-M."/>
        </authorList>
    </citation>
    <scope>NUCLEOTIDE SEQUENCE [LARGE SCALE GENOMIC DNA]</scope>
    <source>
        <strain evidence="2">YM2019G1</strain>
    </source>
</reference>
<dbReference type="Gene3D" id="3.30.1010.10">
    <property type="entry name" value="Phosphatidylinositol 3-kinase Catalytic Subunit, Chain A, domain 4"/>
    <property type="match status" value="1"/>
</dbReference>
<dbReference type="AlphaFoldDB" id="A0A6A3A3B5"/>
<evidence type="ECO:0000313" key="2">
    <source>
        <dbReference type="EMBL" id="KAE8697669.1"/>
    </source>
</evidence>